<proteinExistence type="predicted"/>
<dbReference type="Proteomes" id="UP000664167">
    <property type="component" value="Unassembled WGS sequence"/>
</dbReference>
<organism evidence="1 2">
    <name type="scientific">Streptomyces beijiangensis</name>
    <dbReference type="NCBI Taxonomy" id="163361"/>
    <lineage>
        <taxon>Bacteria</taxon>
        <taxon>Bacillati</taxon>
        <taxon>Actinomycetota</taxon>
        <taxon>Actinomycetes</taxon>
        <taxon>Kitasatosporales</taxon>
        <taxon>Streptomycetaceae</taxon>
        <taxon>Streptomyces</taxon>
    </lineage>
</organism>
<sequence length="275" mass="28735">MVAGVAATAGCGGGGSVSVTDGLVVKGSAPPSPYAGPLRVKAAASRDDDPLAGAGAALRALECTGKPYLGGPGEGEWGDGDGGGTAAQALQLFLRDGYEDTVPGTGYRVEHQDADQVLYSFDAGGRTRVAVIVAKDRPHQPGWGWETFAQCDPSEFPKSVRDELPLRVWEDRTGSPVPVTVVQSRAGAEHCDWQGVEFLSLGTRSYVRDPGHALSRELLRSAYGGDVPMPDGATDTGYRREGRALWLAADGSSAYVRTADGIERWPGTTGTIACQ</sequence>
<dbReference type="EMBL" id="JAFLRJ010000179">
    <property type="protein sequence ID" value="MBO0514027.1"/>
    <property type="molecule type" value="Genomic_DNA"/>
</dbReference>
<accession>A0A939F8J3</accession>
<dbReference type="AlphaFoldDB" id="A0A939F8J3"/>
<gene>
    <name evidence="1" type="ORF">J0695_19805</name>
</gene>
<evidence type="ECO:0000313" key="1">
    <source>
        <dbReference type="EMBL" id="MBO0514027.1"/>
    </source>
</evidence>
<protein>
    <submittedName>
        <fullName evidence="1">Uncharacterized protein</fullName>
    </submittedName>
</protein>
<comment type="caution">
    <text evidence="1">The sequence shown here is derived from an EMBL/GenBank/DDBJ whole genome shotgun (WGS) entry which is preliminary data.</text>
</comment>
<evidence type="ECO:0000313" key="2">
    <source>
        <dbReference type="Proteomes" id="UP000664167"/>
    </source>
</evidence>
<keyword evidence="2" id="KW-1185">Reference proteome</keyword>
<reference evidence="1" key="1">
    <citation type="submission" date="2021-03" db="EMBL/GenBank/DDBJ databases">
        <title>Streptomyces poriferae sp. nov., a novel marine sponge-derived Actinobacteria species with anti-MRSA activity.</title>
        <authorList>
            <person name="Sandoval-Powers M."/>
            <person name="Kralova S."/>
            <person name="Nguyen G.-S."/>
            <person name="Fawwal D."/>
            <person name="Degnes K."/>
            <person name="Klinkenberg G."/>
            <person name="Sletta H."/>
            <person name="Wentzel A."/>
            <person name="Liles M.R."/>
        </authorList>
    </citation>
    <scope>NUCLEOTIDE SEQUENCE</scope>
    <source>
        <strain evidence="1">DSM 41794</strain>
    </source>
</reference>
<name>A0A939F8J3_9ACTN</name>